<evidence type="ECO:0008006" key="7">
    <source>
        <dbReference type="Google" id="ProtNLM"/>
    </source>
</evidence>
<dbReference type="SUPFAM" id="SSF47986">
    <property type="entry name" value="DEATH domain"/>
    <property type="match status" value="1"/>
</dbReference>
<dbReference type="SUPFAM" id="SSF52540">
    <property type="entry name" value="P-loop containing nucleoside triphosphate hydrolases"/>
    <property type="match status" value="1"/>
</dbReference>
<dbReference type="Pfam" id="PF00791">
    <property type="entry name" value="ZU5"/>
    <property type="match status" value="1"/>
</dbReference>
<accession>A0A9Q1BXW3</accession>
<dbReference type="OrthoDB" id="427518at2759"/>
<dbReference type="EMBL" id="JAIZAY010000010">
    <property type="protein sequence ID" value="KAJ8034536.1"/>
    <property type="molecule type" value="Genomic_DNA"/>
</dbReference>
<feature type="domain" description="Death" evidence="2">
    <location>
        <begin position="1623"/>
        <end position="1692"/>
    </location>
</feature>
<dbReference type="InterPro" id="IPR000488">
    <property type="entry name" value="Death_dom"/>
</dbReference>
<dbReference type="Proteomes" id="UP001152320">
    <property type="component" value="Chromosome 10"/>
</dbReference>
<dbReference type="SUPFAM" id="SSF50978">
    <property type="entry name" value="WD40 repeat-like"/>
    <property type="match status" value="1"/>
</dbReference>
<evidence type="ECO:0000259" key="2">
    <source>
        <dbReference type="PROSITE" id="PS50017"/>
    </source>
</evidence>
<feature type="compositionally biased region" description="Polar residues" evidence="1">
    <location>
        <begin position="1788"/>
        <end position="1798"/>
    </location>
</feature>
<dbReference type="InterPro" id="IPR011029">
    <property type="entry name" value="DEATH-like_dom_sf"/>
</dbReference>
<name>A0A9Q1BXW3_HOLLE</name>
<feature type="compositionally biased region" description="Basic and acidic residues" evidence="1">
    <location>
        <begin position="1751"/>
        <end position="1785"/>
    </location>
</feature>
<feature type="domain" description="ZU5" evidence="4">
    <location>
        <begin position="1195"/>
        <end position="1334"/>
    </location>
</feature>
<dbReference type="PROSITE" id="PS51145">
    <property type="entry name" value="ZU5"/>
    <property type="match status" value="1"/>
</dbReference>
<dbReference type="PROSITE" id="PS50017">
    <property type="entry name" value="DEATH_DOMAIN"/>
    <property type="match status" value="1"/>
</dbReference>
<comment type="caution">
    <text evidence="5">The sequence shown here is derived from an EMBL/GenBank/DDBJ whole genome shotgun (WGS) entry which is preliminary data.</text>
</comment>
<dbReference type="InterPro" id="IPR027417">
    <property type="entry name" value="P-loop_NTPase"/>
</dbReference>
<dbReference type="PROSITE" id="PS50837">
    <property type="entry name" value="NACHT"/>
    <property type="match status" value="1"/>
</dbReference>
<dbReference type="PANTHER" id="PTHR46312:SF2">
    <property type="entry name" value="NUCLEOTIDE-BINDING OLIGOMERIZATION DOMAIN-CONTAINING PROTEIN 2-LIKE"/>
    <property type="match status" value="1"/>
</dbReference>
<evidence type="ECO:0000259" key="3">
    <source>
        <dbReference type="PROSITE" id="PS50837"/>
    </source>
</evidence>
<dbReference type="GO" id="GO:0007165">
    <property type="term" value="P:signal transduction"/>
    <property type="evidence" value="ECO:0007669"/>
    <property type="project" value="InterPro"/>
</dbReference>
<reference evidence="5" key="1">
    <citation type="submission" date="2021-10" db="EMBL/GenBank/DDBJ databases">
        <title>Tropical sea cucumber genome reveals ecological adaptation and Cuvierian tubules defense mechanism.</title>
        <authorList>
            <person name="Chen T."/>
        </authorList>
    </citation>
    <scope>NUCLEOTIDE SEQUENCE</scope>
    <source>
        <strain evidence="5">Nanhai2018</strain>
        <tissue evidence="5">Muscle</tissue>
    </source>
</reference>
<dbReference type="PANTHER" id="PTHR46312">
    <property type="entry name" value="NACHT DOMAIN-CONTAINING PROTEIN"/>
    <property type="match status" value="1"/>
</dbReference>
<dbReference type="Gene3D" id="2.60.220.30">
    <property type="match status" value="1"/>
</dbReference>
<evidence type="ECO:0000259" key="4">
    <source>
        <dbReference type="PROSITE" id="PS51145"/>
    </source>
</evidence>
<evidence type="ECO:0000256" key="1">
    <source>
        <dbReference type="SAM" id="MobiDB-lite"/>
    </source>
</evidence>
<dbReference type="Gene3D" id="3.40.50.300">
    <property type="entry name" value="P-loop containing nucleotide triphosphate hydrolases"/>
    <property type="match status" value="1"/>
</dbReference>
<feature type="domain" description="NACHT" evidence="3">
    <location>
        <begin position="527"/>
        <end position="648"/>
    </location>
</feature>
<organism evidence="5 6">
    <name type="scientific">Holothuria leucospilota</name>
    <name type="common">Black long sea cucumber</name>
    <name type="synonym">Mertensiothuria leucospilota</name>
    <dbReference type="NCBI Taxonomy" id="206669"/>
    <lineage>
        <taxon>Eukaryota</taxon>
        <taxon>Metazoa</taxon>
        <taxon>Echinodermata</taxon>
        <taxon>Eleutherozoa</taxon>
        <taxon>Echinozoa</taxon>
        <taxon>Holothuroidea</taxon>
        <taxon>Aspidochirotacea</taxon>
        <taxon>Aspidochirotida</taxon>
        <taxon>Holothuriidae</taxon>
        <taxon>Holothuria</taxon>
    </lineage>
</organism>
<gene>
    <name evidence="5" type="ORF">HOLleu_21417</name>
</gene>
<proteinExistence type="predicted"/>
<dbReference type="Gene3D" id="1.10.533.10">
    <property type="entry name" value="Death Domain, Fas"/>
    <property type="match status" value="1"/>
</dbReference>
<dbReference type="Pfam" id="PF00531">
    <property type="entry name" value="Death"/>
    <property type="match status" value="1"/>
</dbReference>
<dbReference type="InterPro" id="IPR036322">
    <property type="entry name" value="WD40_repeat_dom_sf"/>
</dbReference>
<dbReference type="InterPro" id="IPR007111">
    <property type="entry name" value="NACHT_NTPase"/>
</dbReference>
<dbReference type="Pfam" id="PF05729">
    <property type="entry name" value="NACHT"/>
    <property type="match status" value="1"/>
</dbReference>
<keyword evidence="6" id="KW-1185">Reference proteome</keyword>
<sequence>MASYRRIVEFFRTHSHSGGNNNTDRTALDLYSDSREKPKLVYSRQYEKYSTQSYANVGRLVAFLESPDKIVTCVLDSLEIYELSRERVLKSLKVAGKVECLTTNQENIFTTFWRSNRVTMYDEDLNIVKTIVMEGMQDGDYPYDLAATSEGLFVCTFSWPAKAQTFNKNSGNLLCEFKNTTRNASNANSITVSMSLGLVSVLWDWNQILFYALSDNTCILVFESGSARIRISDQGSFVTGSRSSCEVKMYDMAELFTYSHFKEKLVSLLQKDDCLKLINHFAVLREQSNEEWGSTTPATALLLALEEKGMIDTSNIDRLADAFASLDIEPSCYHIAEVYQKTRMQATFYGTFLATLSAHLTSTLAEDLCTYFVISEDTRKNIVSSRDPGLALLLVLDEEGIISSSDVGALEEPLAKFKLLQALAKIHEYQSAIEDEDDKFTQGTFLSIEDKRALFLKCIQRKIQDWYETMTPVPWKKSCKWRAADLFVGSGLILTRFNSHESSKDIDEKCKLHYTEILTHESLVTEYRIILEGDPGSGKTMLASQLAYDWSQGKFSEIKLLILLPLKFVKSKTLVQAIKEFYFPRQHSISIADIEFFLLDGAKPNYLLLDGLEEYNPRLAKIEQSEVMKIMSKVTYTTCKVIVTSRSDFVQDLLHYPMLRLGRFGETERDCYLAKVYSDNIDRVVEVKEVIEKSPFLLDLCSVPLLFVLAVQNIEGMVNMRESHLSKVAPFMSNMVNTLCPTSGFIDNKLQLQPQIEQYIKGRSFLERCSFNGLCKGQQQLSWPKKFIDINVLKSKQWIDSGVFVVEEGLIETGDRDRQTMSKADANRILHGEGEFGTNKIGSLFEESIIQKRDTLQSDIPTSTGTIVNVVEHQSEAGGESGTLPTSIVCSVPNTQNTSLSQKSKQEVDTCDSTAKHFPLHIRFLHKIIQEWFAAKYFSQQIKQLKKKEIHLNEHLPFIRPTDLHYVLRFTCALYPPCFHVIVTHLIQYYQSEEGIVPKYILDCIFLCFAEYDGPITHEVLDAVTEVCKHGIAIQSGDSRLLQQAKVSMLELACKYKVPTKKLLLADLLVCASDHELTFNTGVKLGVLNTIEMIEITQWNQHLKERDYDNTVKFISKCRSLKTTSLHFPVQPPDINKETQCSLEMNNTTITWIIGKRLRHILDTETGLWKIGTEEVTQAEPEPDCFEDESIDTMLSTVEVISSEGGTIGIQNTDVKLEILPNALPGGMDSCRICLKIVVNVHAEEQPSTFGSNCSVVVELLPNNLKLRRPALLTLPHCLQLKRTVGKNVTVFMSHHEKGSEVKWERTEVSYQLDEEYCIIHLRSFCWVKYNIDDKIVEAKKILVYTAKEKIAPDDNATKIDVAYRLNLPGAKEILQMNKNLIVGEERPFLFFKDGRYPLHIMFSRCTPERWKYCTPDENPKIISFGNIEASVESSCPFTFVKITKGASFCTFKVSQMSDNIELTIPLKIDRNDDGLLHILNMEESPQAVRDSQPCNSVDSFDGAVRPETCWKRTKNEKGDDAERNLLTINKYKNPSEYAIYTEGKRCAEQSMFYYREERQQKQYDPLISNLHPIEHADIFPAITQCGGNFQQQAHAEHADSRWGTQFRYGILNEIAKDLDPCDPLGNDWRLLADELGFTMRDINAFKSAQRPTLSVCNSAVKRGKLKSVKHLKATLEKIGRIDAALHISEEDIQRSKSLELQQQHLGKATTDVSAVQEASVTAAIAGRLCHNLYVEPPDVKTNSETFPPSRDVKEEDGQETEARDFDLDTRTKDLKEPRLERDPILELSNSKKSSTPSDIVESLSWVSGQSLLPCM</sequence>
<protein>
    <recommendedName>
        <fullName evidence="7">NACHT domain-containing protein</fullName>
    </recommendedName>
</protein>
<evidence type="ECO:0000313" key="6">
    <source>
        <dbReference type="Proteomes" id="UP001152320"/>
    </source>
</evidence>
<dbReference type="InterPro" id="IPR000906">
    <property type="entry name" value="ZU5_dom"/>
</dbReference>
<evidence type="ECO:0000313" key="5">
    <source>
        <dbReference type="EMBL" id="KAJ8034536.1"/>
    </source>
</evidence>
<feature type="region of interest" description="Disordered" evidence="1">
    <location>
        <begin position="1738"/>
        <end position="1801"/>
    </location>
</feature>